<comment type="caution">
    <text evidence="2">The sequence shown here is derived from an EMBL/GenBank/DDBJ whole genome shotgun (WGS) entry which is preliminary data.</text>
</comment>
<dbReference type="InterPro" id="IPR036390">
    <property type="entry name" value="WH_DNA-bd_sf"/>
</dbReference>
<organism evidence="2 3">
    <name type="scientific">Streptomyces coryli</name>
    <dbReference type="NCBI Taxonomy" id="1128680"/>
    <lineage>
        <taxon>Bacteria</taxon>
        <taxon>Bacillati</taxon>
        <taxon>Actinomycetota</taxon>
        <taxon>Actinomycetes</taxon>
        <taxon>Kitasatosporales</taxon>
        <taxon>Streptomycetaceae</taxon>
        <taxon>Streptomyces</taxon>
    </lineage>
</organism>
<dbReference type="PANTHER" id="PTHR18964:SF149">
    <property type="entry name" value="BIFUNCTIONAL UDP-N-ACETYLGLUCOSAMINE 2-EPIMERASE_N-ACETYLMANNOSAMINE KINASE"/>
    <property type="match status" value="1"/>
</dbReference>
<accession>A0A6G4TYC4</accession>
<evidence type="ECO:0000313" key="3">
    <source>
        <dbReference type="Proteomes" id="UP000481583"/>
    </source>
</evidence>
<comment type="similarity">
    <text evidence="1">Belongs to the ROK (NagC/XylR) family.</text>
</comment>
<dbReference type="Gene3D" id="1.10.10.10">
    <property type="entry name" value="Winged helix-like DNA-binding domain superfamily/Winged helix DNA-binding domain"/>
    <property type="match status" value="1"/>
</dbReference>
<name>A0A6G4TYC4_9ACTN</name>
<keyword evidence="3" id="KW-1185">Reference proteome</keyword>
<dbReference type="Proteomes" id="UP000481583">
    <property type="component" value="Unassembled WGS sequence"/>
</dbReference>
<dbReference type="RefSeq" id="WP_165236712.1">
    <property type="nucleotide sequence ID" value="NZ_JAAKZV010000044.1"/>
</dbReference>
<evidence type="ECO:0000256" key="1">
    <source>
        <dbReference type="ARBA" id="ARBA00006479"/>
    </source>
</evidence>
<dbReference type="Pfam" id="PF13412">
    <property type="entry name" value="HTH_24"/>
    <property type="match status" value="1"/>
</dbReference>
<protein>
    <submittedName>
        <fullName evidence="2">ROK family transcriptional regulator</fullName>
    </submittedName>
</protein>
<dbReference type="Gene3D" id="3.30.420.40">
    <property type="match status" value="2"/>
</dbReference>
<dbReference type="Pfam" id="PF00480">
    <property type="entry name" value="ROK"/>
    <property type="match status" value="1"/>
</dbReference>
<dbReference type="InterPro" id="IPR043129">
    <property type="entry name" value="ATPase_NBD"/>
</dbReference>
<dbReference type="SUPFAM" id="SSF46785">
    <property type="entry name" value="Winged helix' DNA-binding domain"/>
    <property type="match status" value="1"/>
</dbReference>
<dbReference type="AlphaFoldDB" id="A0A6G4TYC4"/>
<evidence type="ECO:0000313" key="2">
    <source>
        <dbReference type="EMBL" id="NGN64823.1"/>
    </source>
</evidence>
<gene>
    <name evidence="2" type="ORF">G5C51_13075</name>
</gene>
<dbReference type="SUPFAM" id="SSF53067">
    <property type="entry name" value="Actin-like ATPase domain"/>
    <property type="match status" value="1"/>
</dbReference>
<dbReference type="EMBL" id="JAAKZV010000044">
    <property type="protein sequence ID" value="NGN64823.1"/>
    <property type="molecule type" value="Genomic_DNA"/>
</dbReference>
<dbReference type="InterPro" id="IPR036388">
    <property type="entry name" value="WH-like_DNA-bd_sf"/>
</dbReference>
<dbReference type="InterPro" id="IPR000600">
    <property type="entry name" value="ROK"/>
</dbReference>
<reference evidence="2 3" key="1">
    <citation type="submission" date="2020-02" db="EMBL/GenBank/DDBJ databases">
        <title>Whole-genome analyses of novel actinobacteria.</title>
        <authorList>
            <person name="Sahin N."/>
        </authorList>
    </citation>
    <scope>NUCLEOTIDE SEQUENCE [LARGE SCALE GENOMIC DNA]</scope>
    <source>
        <strain evidence="2 3">A7024</strain>
    </source>
</reference>
<sequence>MTPRPASWLPLSAGERSVAIEILKHGPLPRAELARRLGLSAGSLTRLTKPLIESGLLVEAAEETATGGAPLAGVRQGRPSQPLDIVADSRSFAGFKITGDTVYGVVTTLRSEIVASQERPLTTHDPGEVADLLREMTAEFAARFPRLAGIGIGVGGRAEERSVVVESAFLGWKEVHFAAMVEERIGLPVVVENDVAALVEAESWFGAGRGLERFAVLTIGAGIGYGLVYGGRMVRGADHGLGAGKWWILDPNGPLTPDGERGSAIALLSIPGIRYQVQAATGRETTYEEILARAAAGDQPAARVIDEAGRALGTLVAHIANFAMPQKILLAGEGVGLVDVAGPAIERALRAHRHPRADPVNLETKVSDFHDWARGAAVLAIQVLVLGAAAS</sequence>
<dbReference type="PANTHER" id="PTHR18964">
    <property type="entry name" value="ROK (REPRESSOR, ORF, KINASE) FAMILY"/>
    <property type="match status" value="1"/>
</dbReference>
<proteinExistence type="inferred from homology"/>